<name>A0A2P2NLH3_RHIMU</name>
<dbReference type="EMBL" id="GGEC01062829">
    <property type="protein sequence ID" value="MBX43313.1"/>
    <property type="molecule type" value="Transcribed_RNA"/>
</dbReference>
<reference evidence="1" key="1">
    <citation type="submission" date="2018-02" db="EMBL/GenBank/DDBJ databases">
        <title>Rhizophora mucronata_Transcriptome.</title>
        <authorList>
            <person name="Meera S.P."/>
            <person name="Sreeshan A."/>
            <person name="Augustine A."/>
        </authorList>
    </citation>
    <scope>NUCLEOTIDE SEQUENCE</scope>
    <source>
        <tissue evidence="1">Leaf</tissue>
    </source>
</reference>
<sequence>MDSSSEVT</sequence>
<proteinExistence type="predicted"/>
<protein>
    <submittedName>
        <fullName evidence="1">Uncharacterized protein</fullName>
    </submittedName>
</protein>
<evidence type="ECO:0000313" key="1">
    <source>
        <dbReference type="EMBL" id="MBX43313.1"/>
    </source>
</evidence>
<accession>A0A2P2NLH3</accession>
<organism evidence="1">
    <name type="scientific">Rhizophora mucronata</name>
    <name type="common">Asiatic mangrove</name>
    <dbReference type="NCBI Taxonomy" id="61149"/>
    <lineage>
        <taxon>Eukaryota</taxon>
        <taxon>Viridiplantae</taxon>
        <taxon>Streptophyta</taxon>
        <taxon>Embryophyta</taxon>
        <taxon>Tracheophyta</taxon>
        <taxon>Spermatophyta</taxon>
        <taxon>Magnoliopsida</taxon>
        <taxon>eudicotyledons</taxon>
        <taxon>Gunneridae</taxon>
        <taxon>Pentapetalae</taxon>
        <taxon>rosids</taxon>
        <taxon>fabids</taxon>
        <taxon>Malpighiales</taxon>
        <taxon>Rhizophoraceae</taxon>
        <taxon>Rhizophora</taxon>
    </lineage>
</organism>